<evidence type="ECO:0000256" key="4">
    <source>
        <dbReference type="ARBA" id="ARBA00023242"/>
    </source>
</evidence>
<dbReference type="InterPro" id="IPR036600">
    <property type="entry name" value="PAH_sf"/>
</dbReference>
<feature type="compositionally biased region" description="Basic and acidic residues" evidence="6">
    <location>
        <begin position="610"/>
        <end position="620"/>
    </location>
</feature>
<name>A0A1B6KFS2_9HEMI</name>
<feature type="compositionally biased region" description="Basic and acidic residues" evidence="6">
    <location>
        <begin position="27"/>
        <end position="37"/>
    </location>
</feature>
<keyword evidence="3" id="KW-0804">Transcription</keyword>
<keyword evidence="2" id="KW-0805">Transcription regulation</keyword>
<reference evidence="8" key="1">
    <citation type="submission" date="2015-11" db="EMBL/GenBank/DDBJ databases">
        <title>De novo transcriptome assembly of four potential Pierce s Disease insect vectors from Arizona vineyards.</title>
        <authorList>
            <person name="Tassone E.E."/>
        </authorList>
    </citation>
    <scope>NUCLEOTIDE SEQUENCE</scope>
</reference>
<dbReference type="EMBL" id="GEBQ01029943">
    <property type="protein sequence ID" value="JAT10034.1"/>
    <property type="molecule type" value="Transcribed_RNA"/>
</dbReference>
<comment type="subcellular location">
    <subcellularLocation>
        <location evidence="1 5">Nucleus</location>
    </subcellularLocation>
</comment>
<evidence type="ECO:0000313" key="8">
    <source>
        <dbReference type="EMBL" id="JAT10034.1"/>
    </source>
</evidence>
<feature type="region of interest" description="Disordered" evidence="6">
    <location>
        <begin position="59"/>
        <end position="105"/>
    </location>
</feature>
<evidence type="ECO:0000256" key="3">
    <source>
        <dbReference type="ARBA" id="ARBA00023163"/>
    </source>
</evidence>
<dbReference type="InterPro" id="IPR001005">
    <property type="entry name" value="SANT/Myb"/>
</dbReference>
<dbReference type="GO" id="GO:0006355">
    <property type="term" value="P:regulation of DNA-templated transcription"/>
    <property type="evidence" value="ECO:0007669"/>
    <property type="project" value="InterPro"/>
</dbReference>
<dbReference type="GO" id="GO:0003712">
    <property type="term" value="F:transcription coregulator activity"/>
    <property type="evidence" value="ECO:0007669"/>
    <property type="project" value="TreeGrafter"/>
</dbReference>
<feature type="compositionally biased region" description="Low complexity" evidence="6">
    <location>
        <begin position="1"/>
        <end position="12"/>
    </location>
</feature>
<feature type="region of interest" description="Disordered" evidence="6">
    <location>
        <begin position="373"/>
        <end position="403"/>
    </location>
</feature>
<dbReference type="SUPFAM" id="SSF46689">
    <property type="entry name" value="Homeodomain-like"/>
    <property type="match status" value="1"/>
</dbReference>
<dbReference type="AlphaFoldDB" id="A0A1B6KFS2"/>
<sequence length="745" mass="84257">MLPSMPLLMTPMKELRDDSSDTSEDSPSPHHLVENDHIFGNNACEATHEGVDQIVSLNDGIPESTAQGGNEKAGDKQTTPEKRSLSEPTSAQKKKKKTQHKKTLAAVTPEGGERLERSALNFAEAYYRKVKCQLDDEKWAQFVQELLEFETSSDKEPAELYRRMQVLLSPHTELIDEFLGFLLPHQALQVNRFMDYLLLVKMKDFLRKLDILLLKRQTRQVYSALESLAARPDVNIADVKATILPLLKSSPLLTNEFLQLLPSDRPPDSLMTDFEQMDFKDDSLFETIIIPDLPDPYGNANCICSCHATQKNRHCVSCGIKYLNGRVYLQHGKVLRPAKVTFKGRKHSDLRNWEEDKRRSRKRLLPKTMLSPSLDHRLNADSEDDCGVKKSPRTPRNRAARPKVCKKGVMENKDEEALEGIFPLVQANNVISGNNTTGELLVDCDLKHDEIEEHEFDEVVMENECNTEEDEEEEEFIKCSENESSLEAEDIAKELESGNDCSFEDDEVEDIDDSEVNIQMLKAISENDSQESVSIESSQDGLNVLLHGDKDKSEFPQSDNYLENNAFTLGVKFEAGKPVKQEIENGSNKSEGITSCSKECNLEIGSVKVEPMEQDPKTDFDETNYPGKMETESSEVGNEQGPLYQSEPVLENKSQELSVGERNISCGDGVDGEGTTEPDSVYKEWTREEDKIILQTFQHENGLEQTFETASLQLPNRSKEEIQERFKVLFKLLKEMISDESNSNP</sequence>
<evidence type="ECO:0000259" key="7">
    <source>
        <dbReference type="PROSITE" id="PS50090"/>
    </source>
</evidence>
<dbReference type="SUPFAM" id="SSF47762">
    <property type="entry name" value="PAH2 domain"/>
    <property type="match status" value="1"/>
</dbReference>
<dbReference type="PROSITE" id="PS51477">
    <property type="entry name" value="PAH"/>
    <property type="match status" value="1"/>
</dbReference>
<dbReference type="PANTHER" id="PTHR16088">
    <property type="entry name" value="YY1 ASSOCIATED PROTEIN-RELATED"/>
    <property type="match status" value="1"/>
</dbReference>
<feature type="region of interest" description="Disordered" evidence="6">
    <location>
        <begin position="607"/>
        <end position="679"/>
    </location>
</feature>
<evidence type="ECO:0000256" key="6">
    <source>
        <dbReference type="SAM" id="MobiDB-lite"/>
    </source>
</evidence>
<keyword evidence="4 5" id="KW-0539">Nucleus</keyword>
<feature type="domain" description="Myb-like" evidence="7">
    <location>
        <begin position="677"/>
        <end position="730"/>
    </location>
</feature>
<dbReference type="GO" id="GO:0005634">
    <property type="term" value="C:nucleus"/>
    <property type="evidence" value="ECO:0007669"/>
    <property type="project" value="UniProtKB-SubCell"/>
</dbReference>
<proteinExistence type="predicted"/>
<feature type="compositionally biased region" description="Basic residues" evidence="6">
    <location>
        <begin position="390"/>
        <end position="403"/>
    </location>
</feature>
<protein>
    <recommendedName>
        <fullName evidence="7">Myb-like domain-containing protein</fullName>
    </recommendedName>
</protein>
<dbReference type="InterPro" id="IPR003822">
    <property type="entry name" value="PAH"/>
</dbReference>
<dbReference type="Gene3D" id="1.10.10.60">
    <property type="entry name" value="Homeodomain-like"/>
    <property type="match status" value="1"/>
</dbReference>
<feature type="region of interest" description="Disordered" evidence="6">
    <location>
        <begin position="1"/>
        <end position="45"/>
    </location>
</feature>
<evidence type="ECO:0000256" key="2">
    <source>
        <dbReference type="ARBA" id="ARBA00023015"/>
    </source>
</evidence>
<evidence type="ECO:0000256" key="5">
    <source>
        <dbReference type="PROSITE-ProRule" id="PRU00810"/>
    </source>
</evidence>
<dbReference type="Pfam" id="PF21227">
    <property type="entry name" value="Myb_DNA-binding_7"/>
    <property type="match status" value="1"/>
</dbReference>
<dbReference type="PANTHER" id="PTHR16088:SF3">
    <property type="entry name" value="GON-4-LIKE PROTEIN"/>
    <property type="match status" value="1"/>
</dbReference>
<feature type="compositionally biased region" description="Basic residues" evidence="6">
    <location>
        <begin position="92"/>
        <end position="103"/>
    </location>
</feature>
<gene>
    <name evidence="8" type="ORF">g.13820</name>
</gene>
<dbReference type="InterPro" id="IPR009057">
    <property type="entry name" value="Homeodomain-like_sf"/>
</dbReference>
<organism evidence="8">
    <name type="scientific">Graphocephala atropunctata</name>
    <dbReference type="NCBI Taxonomy" id="36148"/>
    <lineage>
        <taxon>Eukaryota</taxon>
        <taxon>Metazoa</taxon>
        <taxon>Ecdysozoa</taxon>
        <taxon>Arthropoda</taxon>
        <taxon>Hexapoda</taxon>
        <taxon>Insecta</taxon>
        <taxon>Pterygota</taxon>
        <taxon>Neoptera</taxon>
        <taxon>Paraneoptera</taxon>
        <taxon>Hemiptera</taxon>
        <taxon>Auchenorrhyncha</taxon>
        <taxon>Membracoidea</taxon>
        <taxon>Cicadellidae</taxon>
        <taxon>Cicadellinae</taxon>
        <taxon>Cicadellini</taxon>
        <taxon>Graphocephala</taxon>
    </lineage>
</organism>
<dbReference type="PROSITE" id="PS50090">
    <property type="entry name" value="MYB_LIKE"/>
    <property type="match status" value="1"/>
</dbReference>
<evidence type="ECO:0000256" key="1">
    <source>
        <dbReference type="ARBA" id="ARBA00004123"/>
    </source>
</evidence>
<dbReference type="Gene3D" id="1.20.1160.11">
    <property type="entry name" value="Paired amphipathic helix"/>
    <property type="match status" value="1"/>
</dbReference>
<feature type="compositionally biased region" description="Basic and acidic residues" evidence="6">
    <location>
        <begin position="72"/>
        <end position="85"/>
    </location>
</feature>
<dbReference type="InterPro" id="IPR052435">
    <property type="entry name" value="YY1-Transcr_Regul"/>
</dbReference>
<accession>A0A1B6KFS2</accession>